<evidence type="ECO:0000313" key="2">
    <source>
        <dbReference type="EMBL" id="EHT9937191.1"/>
    </source>
</evidence>
<organism evidence="2">
    <name type="scientific">Citrobacter freundii</name>
    <dbReference type="NCBI Taxonomy" id="546"/>
    <lineage>
        <taxon>Bacteria</taxon>
        <taxon>Pseudomonadati</taxon>
        <taxon>Pseudomonadota</taxon>
        <taxon>Gammaproteobacteria</taxon>
        <taxon>Enterobacterales</taxon>
        <taxon>Enterobacteriaceae</taxon>
        <taxon>Citrobacter</taxon>
        <taxon>Citrobacter freundii complex</taxon>
    </lineage>
</organism>
<dbReference type="AlphaFoldDB" id="A0AAD2PLE3"/>
<reference evidence="1 3" key="1">
    <citation type="submission" date="2018-09" db="EMBL/GenBank/DDBJ databases">
        <title>Whole genome sequencing of Citrobacter freundii AR_0116.</title>
        <authorList>
            <person name="Conlan S."/>
            <person name="Thomas P.J."/>
            <person name="Mullikin J."/>
            <person name="Frank K.M."/>
            <person name="Segre J.A."/>
        </authorList>
    </citation>
    <scope>NUCLEOTIDE SEQUENCE [LARGE SCALE GENOMIC DNA]</scope>
    <source>
        <strain evidence="1 3">AR_0116</strain>
    </source>
</reference>
<accession>A0AAD2PLE3</accession>
<evidence type="ECO:0000313" key="1">
    <source>
        <dbReference type="EMBL" id="AXZ47388.1"/>
    </source>
</evidence>
<sequence length="96" mass="11273">MKYTIINNNAINFKITYEINGNQQEARLQITSVYTRIKKWINVTINSYGNLFGDGKEILYHKMTEEEPFQSMTVDRLVDEKLFAAQLLTSWYNNGE</sequence>
<gene>
    <name evidence="1" type="ORF">AM363_10700</name>
    <name evidence="2" type="ORF">KY227_000216</name>
</gene>
<proteinExistence type="predicted"/>
<dbReference type="RefSeq" id="WP_119174050.1">
    <property type="nucleotide sequence ID" value="NZ_CP032184.1"/>
</dbReference>
<dbReference type="EMBL" id="CP032184">
    <property type="protein sequence ID" value="AXZ47388.1"/>
    <property type="molecule type" value="Genomic_DNA"/>
</dbReference>
<dbReference type="Proteomes" id="UP000263627">
    <property type="component" value="Chromosome"/>
</dbReference>
<protein>
    <submittedName>
        <fullName evidence="2">Uncharacterized protein</fullName>
    </submittedName>
</protein>
<evidence type="ECO:0000313" key="3">
    <source>
        <dbReference type="Proteomes" id="UP000263627"/>
    </source>
</evidence>
<reference evidence="2" key="2">
    <citation type="submission" date="2021-07" db="EMBL/GenBank/DDBJ databases">
        <authorList>
            <consortium name="Clinical and Environmental Microbiology Branch: Whole genome sequencing antimicrobial resistance pathogens in the healthcare setting"/>
        </authorList>
    </citation>
    <scope>NUCLEOTIDE SEQUENCE</scope>
    <source>
        <strain evidence="2">2021DK-00049</strain>
    </source>
</reference>
<dbReference type="EMBL" id="ABBJDF010000001">
    <property type="protein sequence ID" value="EHT9937191.1"/>
    <property type="molecule type" value="Genomic_DNA"/>
</dbReference>
<name>A0AAD2PLE3_CITFR</name>